<dbReference type="Pfam" id="PF01625">
    <property type="entry name" value="PMSR"/>
    <property type="match status" value="1"/>
</dbReference>
<dbReference type="GO" id="GO:0033744">
    <property type="term" value="F:L-methionine:thioredoxin-disulfide S-oxidoreductase activity"/>
    <property type="evidence" value="ECO:0007669"/>
    <property type="project" value="RHEA"/>
</dbReference>
<dbReference type="GO" id="GO:0006979">
    <property type="term" value="P:response to oxidative stress"/>
    <property type="evidence" value="ECO:0007669"/>
    <property type="project" value="InterPro"/>
</dbReference>
<dbReference type="Gene3D" id="2.170.150.20">
    <property type="entry name" value="Peptide methionine sulfoxide reductase"/>
    <property type="match status" value="1"/>
</dbReference>
<dbReference type="GO" id="GO:0030091">
    <property type="term" value="P:protein repair"/>
    <property type="evidence" value="ECO:0007669"/>
    <property type="project" value="InterPro"/>
</dbReference>
<evidence type="ECO:0000256" key="3">
    <source>
        <dbReference type="ARBA" id="ARBA00023002"/>
    </source>
</evidence>
<keyword evidence="3 9" id="KW-0560">Oxidoreductase</keyword>
<evidence type="ECO:0000256" key="1">
    <source>
        <dbReference type="ARBA" id="ARBA00008076"/>
    </source>
</evidence>
<dbReference type="GO" id="GO:0005737">
    <property type="term" value="C:cytoplasm"/>
    <property type="evidence" value="ECO:0007669"/>
    <property type="project" value="TreeGrafter"/>
</dbReference>
<organism evidence="12 13">
    <name type="scientific">Desulfonispora thiosulfatigenes DSM 11270</name>
    <dbReference type="NCBI Taxonomy" id="656914"/>
    <lineage>
        <taxon>Bacteria</taxon>
        <taxon>Bacillati</taxon>
        <taxon>Bacillota</taxon>
        <taxon>Clostridia</taxon>
        <taxon>Eubacteriales</taxon>
        <taxon>Peptococcaceae</taxon>
        <taxon>Desulfonispora</taxon>
    </lineage>
</organism>
<evidence type="ECO:0000256" key="6">
    <source>
        <dbReference type="ARBA" id="ARBA00047806"/>
    </source>
</evidence>
<comment type="catalytic activity">
    <reaction evidence="7 9">
        <text>L-methionyl-[protein] + [thioredoxin]-disulfide + H2O = L-methionyl-(R)-S-oxide-[protein] + [thioredoxin]-dithiol</text>
        <dbReference type="Rhea" id="RHEA:24164"/>
        <dbReference type="Rhea" id="RHEA-COMP:10698"/>
        <dbReference type="Rhea" id="RHEA-COMP:10700"/>
        <dbReference type="Rhea" id="RHEA-COMP:12313"/>
        <dbReference type="Rhea" id="RHEA-COMP:12314"/>
        <dbReference type="ChEBI" id="CHEBI:15377"/>
        <dbReference type="ChEBI" id="CHEBI:16044"/>
        <dbReference type="ChEBI" id="CHEBI:29950"/>
        <dbReference type="ChEBI" id="CHEBI:45764"/>
        <dbReference type="ChEBI" id="CHEBI:50058"/>
        <dbReference type="EC" id="1.8.4.12"/>
    </reaction>
</comment>
<keyword evidence="4" id="KW-0511">Multifunctional enzyme</keyword>
<dbReference type="SUPFAM" id="SSF55068">
    <property type="entry name" value="Peptide methionine sulfoxide reductase"/>
    <property type="match status" value="1"/>
</dbReference>
<dbReference type="GO" id="GO:0033743">
    <property type="term" value="F:peptide-methionine (R)-S-oxide reductase activity"/>
    <property type="evidence" value="ECO:0007669"/>
    <property type="project" value="UniProtKB-UniRule"/>
</dbReference>
<dbReference type="HAMAP" id="MF_01400">
    <property type="entry name" value="MsrB"/>
    <property type="match status" value="1"/>
</dbReference>
<evidence type="ECO:0000256" key="4">
    <source>
        <dbReference type="ARBA" id="ARBA00023268"/>
    </source>
</evidence>
<evidence type="ECO:0000256" key="9">
    <source>
        <dbReference type="HAMAP-Rule" id="MF_01400"/>
    </source>
</evidence>
<protein>
    <recommendedName>
        <fullName evidence="9 10">Multifunctional fusion protein</fullName>
    </recommendedName>
    <domain>
        <recommendedName>
            <fullName evidence="10">Peptide methionine sulfoxide reductase MsrA</fullName>
            <shortName evidence="10">Protein-methionine-S-oxide reductase</shortName>
            <ecNumber evidence="10">1.8.4.11</ecNumber>
        </recommendedName>
        <alternativeName>
            <fullName evidence="10">Peptide-methionine (S)-S-oxide reductase</fullName>
            <shortName evidence="10">Peptide Met(O) reductase</shortName>
        </alternativeName>
    </domain>
    <domain>
        <recommendedName>
            <fullName evidence="9">Peptide methionine sulfoxide reductase MsrB</fullName>
            <ecNumber evidence="9">1.8.4.12</ecNumber>
        </recommendedName>
        <alternativeName>
            <fullName evidence="9">Peptide-methionine (R)-S-oxide reductase</fullName>
        </alternativeName>
    </domain>
</protein>
<dbReference type="PANTHER" id="PTHR10173">
    <property type="entry name" value="METHIONINE SULFOXIDE REDUCTASE"/>
    <property type="match status" value="1"/>
</dbReference>
<dbReference type="FunFam" id="2.170.150.20:FF:000003">
    <property type="entry name" value="Peptide methionine sulfoxide reductase MsrB"/>
    <property type="match status" value="1"/>
</dbReference>
<dbReference type="Pfam" id="PF01641">
    <property type="entry name" value="SelR"/>
    <property type="match status" value="1"/>
</dbReference>
<comment type="caution">
    <text evidence="9">Lacks conserved residue(s) required for the propagation of feature annotation.</text>
</comment>
<comment type="similarity">
    <text evidence="9">Belongs to the MsrB Met sulfoxide reductase family.</text>
</comment>
<dbReference type="HAMAP" id="MF_01401">
    <property type="entry name" value="MsrA"/>
    <property type="match status" value="1"/>
</dbReference>
<gene>
    <name evidence="10" type="primary">msrA</name>
    <name evidence="9" type="synonym">msrB</name>
    <name evidence="12" type="ORF">SAMN00017405_0783</name>
</gene>
<dbReference type="InterPro" id="IPR036509">
    <property type="entry name" value="Met_Sox_Rdtase_MsrA_sf"/>
</dbReference>
<dbReference type="EC" id="1.8.4.11" evidence="10"/>
<feature type="active site" evidence="10">
    <location>
        <position position="20"/>
    </location>
</feature>
<dbReference type="SUPFAM" id="SSF51316">
    <property type="entry name" value="Mss4-like"/>
    <property type="match status" value="1"/>
</dbReference>
<evidence type="ECO:0000313" key="13">
    <source>
        <dbReference type="Proteomes" id="UP000192731"/>
    </source>
</evidence>
<dbReference type="Proteomes" id="UP000192731">
    <property type="component" value="Unassembled WGS sequence"/>
</dbReference>
<evidence type="ECO:0000256" key="10">
    <source>
        <dbReference type="HAMAP-Rule" id="MF_01401"/>
    </source>
</evidence>
<dbReference type="InterPro" id="IPR002579">
    <property type="entry name" value="Met_Sox_Rdtase_MsrB_dom"/>
</dbReference>
<evidence type="ECO:0000256" key="2">
    <source>
        <dbReference type="ARBA" id="ARBA00011017"/>
    </source>
</evidence>
<name>A0A1W1UFP7_DESTI</name>
<dbReference type="GO" id="GO:0008113">
    <property type="term" value="F:peptide-methionine (S)-S-oxide reductase activity"/>
    <property type="evidence" value="ECO:0007669"/>
    <property type="project" value="UniProtKB-UniRule"/>
</dbReference>
<comment type="function">
    <text evidence="5 10">Has an important function as a repair enzyme for proteins that have been inactivated by oxidation. Catalyzes the reversible oxidation-reduction of methionine sulfoxide in proteins to methionine.</text>
</comment>
<comment type="catalytic activity">
    <reaction evidence="6 10">
        <text>L-methionyl-[protein] + [thioredoxin]-disulfide + H2O = L-methionyl-(S)-S-oxide-[protein] + [thioredoxin]-dithiol</text>
        <dbReference type="Rhea" id="RHEA:14217"/>
        <dbReference type="Rhea" id="RHEA-COMP:10698"/>
        <dbReference type="Rhea" id="RHEA-COMP:10700"/>
        <dbReference type="Rhea" id="RHEA-COMP:12313"/>
        <dbReference type="Rhea" id="RHEA-COMP:12315"/>
        <dbReference type="ChEBI" id="CHEBI:15377"/>
        <dbReference type="ChEBI" id="CHEBI:16044"/>
        <dbReference type="ChEBI" id="CHEBI:29950"/>
        <dbReference type="ChEBI" id="CHEBI:44120"/>
        <dbReference type="ChEBI" id="CHEBI:50058"/>
        <dbReference type="EC" id="1.8.4.11"/>
    </reaction>
</comment>
<dbReference type="PROSITE" id="PS51790">
    <property type="entry name" value="MSRB"/>
    <property type="match status" value="1"/>
</dbReference>
<accession>A0A1W1UFP7</accession>
<dbReference type="PANTHER" id="PTHR10173:SF59">
    <property type="entry name" value="PEPTIDE METHIONINE SULFOXIDE REDUCTASE MSRA_MSRB"/>
    <property type="match status" value="1"/>
</dbReference>
<sequence length="328" mass="37304">MAIVTNPYEKIKEIYLAGGCFWGTEKYFSQVKGIISTEVGYANGNTENPSYEDVCRRNSGHSEAVRLVYNPGEVSLEFILQLFYDVIDPLTLNRQGNDIGTQYRTGIYYTDNDDKQIIVDSLKELQKNYESPIAIEVMPLENYFPAEEYHQKYLDNNPSGYCHIGQDKFLKAKSAQDPKLKYQVKPKDVLKNTLSEMQYNVTQNNATEPPFKNKYNANFEEGIYVDVTTGEPLFVSTDKFESGCGWPSFSKPINKDLINELTDTSLGMKRVEVRSKRGDAHLGHVFPDGPKKSGGLRYCINSASLNFIPKEQMKEKGYGFLLHLLDKQ</sequence>
<feature type="domain" description="MsrB" evidence="11">
    <location>
        <begin position="187"/>
        <end position="310"/>
    </location>
</feature>
<dbReference type="InterPro" id="IPR002569">
    <property type="entry name" value="Met_Sox_Rdtase_MsrA_dom"/>
</dbReference>
<dbReference type="STRING" id="656914.SAMN00017405_0783"/>
<evidence type="ECO:0000256" key="8">
    <source>
        <dbReference type="ARBA" id="ARBA00048782"/>
    </source>
</evidence>
<evidence type="ECO:0000256" key="5">
    <source>
        <dbReference type="ARBA" id="ARBA00024679"/>
    </source>
</evidence>
<dbReference type="InterPro" id="IPR011057">
    <property type="entry name" value="Mss4-like_sf"/>
</dbReference>
<dbReference type="InterPro" id="IPR028427">
    <property type="entry name" value="Met_Sox_Rdtase_MsrB"/>
</dbReference>
<dbReference type="EC" id="1.8.4.12" evidence="9"/>
<comment type="similarity">
    <text evidence="10">Belongs to the MsrA Met sulfoxide reductase family.</text>
</comment>
<evidence type="ECO:0000259" key="11">
    <source>
        <dbReference type="PROSITE" id="PS51790"/>
    </source>
</evidence>
<dbReference type="AlphaFoldDB" id="A0A1W1UFP7"/>
<dbReference type="NCBIfam" id="TIGR00357">
    <property type="entry name" value="peptide-methionine (R)-S-oxide reductase MsrB"/>
    <property type="match status" value="1"/>
</dbReference>
<comment type="similarity">
    <text evidence="1">In the C-terminal section; belongs to the MsrB Met sulfoxide reductase family.</text>
</comment>
<dbReference type="NCBIfam" id="TIGR00401">
    <property type="entry name" value="msrA"/>
    <property type="match status" value="1"/>
</dbReference>
<evidence type="ECO:0000256" key="7">
    <source>
        <dbReference type="ARBA" id="ARBA00048488"/>
    </source>
</evidence>
<dbReference type="EMBL" id="FWWT01000005">
    <property type="protein sequence ID" value="SMB79614.1"/>
    <property type="molecule type" value="Genomic_DNA"/>
</dbReference>
<proteinExistence type="inferred from homology"/>
<feature type="active site" description="Nucleophile" evidence="9">
    <location>
        <position position="299"/>
    </location>
</feature>
<evidence type="ECO:0000313" key="12">
    <source>
        <dbReference type="EMBL" id="SMB79614.1"/>
    </source>
</evidence>
<keyword evidence="13" id="KW-1185">Reference proteome</keyword>
<comment type="similarity">
    <text evidence="2">In the N-terminal section; belongs to the MsrA Met sulfoxide reductase family.</text>
</comment>
<comment type="catalytic activity">
    <reaction evidence="8 10">
        <text>[thioredoxin]-disulfide + L-methionine + H2O = L-methionine (S)-S-oxide + [thioredoxin]-dithiol</text>
        <dbReference type="Rhea" id="RHEA:19993"/>
        <dbReference type="Rhea" id="RHEA-COMP:10698"/>
        <dbReference type="Rhea" id="RHEA-COMP:10700"/>
        <dbReference type="ChEBI" id="CHEBI:15377"/>
        <dbReference type="ChEBI" id="CHEBI:29950"/>
        <dbReference type="ChEBI" id="CHEBI:50058"/>
        <dbReference type="ChEBI" id="CHEBI:57844"/>
        <dbReference type="ChEBI" id="CHEBI:58772"/>
        <dbReference type="EC" id="1.8.4.11"/>
    </reaction>
</comment>
<dbReference type="Gene3D" id="3.30.1060.10">
    <property type="entry name" value="Peptide methionine sulphoxide reductase MsrA"/>
    <property type="match status" value="1"/>
</dbReference>
<reference evidence="12 13" key="1">
    <citation type="submission" date="2017-04" db="EMBL/GenBank/DDBJ databases">
        <authorList>
            <person name="Afonso C.L."/>
            <person name="Miller P.J."/>
            <person name="Scott M.A."/>
            <person name="Spackman E."/>
            <person name="Goraichik I."/>
            <person name="Dimitrov K.M."/>
            <person name="Suarez D.L."/>
            <person name="Swayne D.E."/>
        </authorList>
    </citation>
    <scope>NUCLEOTIDE SEQUENCE [LARGE SCALE GENOMIC DNA]</scope>
    <source>
        <strain evidence="12 13">DSM 11270</strain>
    </source>
</reference>